<evidence type="ECO:0000313" key="1">
    <source>
        <dbReference type="EMBL" id="MDR6866319.1"/>
    </source>
</evidence>
<organism evidence="1 2">
    <name type="scientific">Microbacterium resistens</name>
    <dbReference type="NCBI Taxonomy" id="156977"/>
    <lineage>
        <taxon>Bacteria</taxon>
        <taxon>Bacillati</taxon>
        <taxon>Actinomycetota</taxon>
        <taxon>Actinomycetes</taxon>
        <taxon>Micrococcales</taxon>
        <taxon>Microbacteriaceae</taxon>
        <taxon>Microbacterium</taxon>
    </lineage>
</organism>
<comment type="caution">
    <text evidence="1">The sequence shown here is derived from an EMBL/GenBank/DDBJ whole genome shotgun (WGS) entry which is preliminary data.</text>
</comment>
<proteinExistence type="predicted"/>
<accession>A0ABU1S9P3</accession>
<reference evidence="1 2" key="1">
    <citation type="submission" date="2023-07" db="EMBL/GenBank/DDBJ databases">
        <title>Sorghum-associated microbial communities from plants grown in Nebraska, USA.</title>
        <authorList>
            <person name="Schachtman D."/>
        </authorList>
    </citation>
    <scope>NUCLEOTIDE SEQUENCE [LARGE SCALE GENOMIC DNA]</scope>
    <source>
        <strain evidence="1 2">2980</strain>
    </source>
</reference>
<dbReference type="RefSeq" id="WP_310018015.1">
    <property type="nucleotide sequence ID" value="NZ_JAVDUM010000003.1"/>
</dbReference>
<protein>
    <submittedName>
        <fullName evidence="1">Uncharacterized protein</fullName>
    </submittedName>
</protein>
<keyword evidence="2" id="KW-1185">Reference proteome</keyword>
<dbReference type="Proteomes" id="UP001259347">
    <property type="component" value="Unassembled WGS sequence"/>
</dbReference>
<name>A0ABU1S9P3_9MICO</name>
<dbReference type="EMBL" id="JAVDUM010000003">
    <property type="protein sequence ID" value="MDR6866319.1"/>
    <property type="molecule type" value="Genomic_DNA"/>
</dbReference>
<evidence type="ECO:0000313" key="2">
    <source>
        <dbReference type="Proteomes" id="UP001259347"/>
    </source>
</evidence>
<sequence>MTTASQPAPTGPRTDFSLDSYSSALKAYRGAGYAVTGFQDFLAAPQDKHLILRHDIDNSIEQALRVARVDAEAGCTSTFFLRVHARGYNLMSLPSLLIIREMEELGHEVQLHLEGGINEVLGHDNDEWAERQRRVFETAVGRPLGGLSLHEPARMGGYEFASRLVERWSDTVAYHSYEPRFMMPSMKYLSDSSGNWREGHFALWVDKVPVLQVLTHPFWWFEKVPAENY</sequence>
<gene>
    <name evidence="1" type="ORF">J2Y69_000911</name>
</gene>